<feature type="non-terminal residue" evidence="4">
    <location>
        <position position="1"/>
    </location>
</feature>
<name>A0A382FU92_9ZZZZ</name>
<evidence type="ECO:0000256" key="3">
    <source>
        <dbReference type="ARBA" id="ARBA00023237"/>
    </source>
</evidence>
<comment type="subcellular location">
    <subcellularLocation>
        <location evidence="1">Cell outer membrane</location>
    </subcellularLocation>
</comment>
<reference evidence="4" key="1">
    <citation type="submission" date="2018-05" db="EMBL/GenBank/DDBJ databases">
        <authorList>
            <person name="Lanie J.A."/>
            <person name="Ng W.-L."/>
            <person name="Kazmierczak K.M."/>
            <person name="Andrzejewski T.M."/>
            <person name="Davidsen T.M."/>
            <person name="Wayne K.J."/>
            <person name="Tettelin H."/>
            <person name="Glass J.I."/>
            <person name="Rusch D."/>
            <person name="Podicherti R."/>
            <person name="Tsui H.-C.T."/>
            <person name="Winkler M.E."/>
        </authorList>
    </citation>
    <scope>NUCLEOTIDE SEQUENCE</scope>
</reference>
<accession>A0A382FU92</accession>
<dbReference type="GO" id="GO:0009279">
    <property type="term" value="C:cell outer membrane"/>
    <property type="evidence" value="ECO:0007669"/>
    <property type="project" value="UniProtKB-SubCell"/>
</dbReference>
<dbReference type="AlphaFoldDB" id="A0A382FU92"/>
<protein>
    <submittedName>
        <fullName evidence="4">Uncharacterized protein</fullName>
    </submittedName>
</protein>
<dbReference type="Gene3D" id="2.40.170.20">
    <property type="entry name" value="TonB-dependent receptor, beta-barrel domain"/>
    <property type="match status" value="1"/>
</dbReference>
<gene>
    <name evidence="4" type="ORF">METZ01_LOCUS219073</name>
</gene>
<dbReference type="InterPro" id="IPR036942">
    <property type="entry name" value="Beta-barrel_TonB_sf"/>
</dbReference>
<organism evidence="4">
    <name type="scientific">marine metagenome</name>
    <dbReference type="NCBI Taxonomy" id="408172"/>
    <lineage>
        <taxon>unclassified sequences</taxon>
        <taxon>metagenomes</taxon>
        <taxon>ecological metagenomes</taxon>
    </lineage>
</organism>
<keyword evidence="2" id="KW-0472">Membrane</keyword>
<dbReference type="EMBL" id="UINC01051725">
    <property type="protein sequence ID" value="SVB66219.1"/>
    <property type="molecule type" value="Genomic_DNA"/>
</dbReference>
<proteinExistence type="predicted"/>
<evidence type="ECO:0000313" key="4">
    <source>
        <dbReference type="EMBL" id="SVB66219.1"/>
    </source>
</evidence>
<evidence type="ECO:0000256" key="2">
    <source>
        <dbReference type="ARBA" id="ARBA00023136"/>
    </source>
</evidence>
<sequence length="277" mass="31224">PLTAELLWSFETGFRWRQRGRRFDFAIFDSELTDAISRRTMLIPTDVVGEFIGGEMIISQDENGRIFVGVDPDPVVSRANISRGRVQGIEWLFEQEINRSTLFVFKGGLQRGRELDTGFWARKIAPDHFDAIVRWNRTGGRLWLEGIFVGMLAQDRLNPADVEDVRIGAFRDADNIATYFNNGAVELDVVQDGILLSTGETLEEVQLRVLGPGLQGKALFDETPGWWTMTLRGGFNINTSSELTFSIANIFDRNYRLHGSGFDSPGITAIAAWQVRF</sequence>
<keyword evidence="3" id="KW-0998">Cell outer membrane</keyword>
<dbReference type="SUPFAM" id="SSF56935">
    <property type="entry name" value="Porins"/>
    <property type="match status" value="1"/>
</dbReference>
<evidence type="ECO:0000256" key="1">
    <source>
        <dbReference type="ARBA" id="ARBA00004442"/>
    </source>
</evidence>